<dbReference type="InterPro" id="IPR027417">
    <property type="entry name" value="P-loop_NTPase"/>
</dbReference>
<comment type="similarity">
    <text evidence="1 11">Belongs to the DnaX/STICHEL family.</text>
</comment>
<dbReference type="InterPro" id="IPR045085">
    <property type="entry name" value="HLD_clamp_pol_III_gamma_tau"/>
</dbReference>
<dbReference type="EMBL" id="JBHMBE010000004">
    <property type="protein sequence ID" value="MFB9647013.1"/>
    <property type="molecule type" value="Genomic_DNA"/>
</dbReference>
<dbReference type="InterPro" id="IPR050238">
    <property type="entry name" value="DNA_Rep/Repair_Clamp_Loader"/>
</dbReference>
<evidence type="ECO:0000256" key="9">
    <source>
        <dbReference type="ARBA" id="ARBA00022932"/>
    </source>
</evidence>
<dbReference type="NCBIfam" id="NF005846">
    <property type="entry name" value="PRK07764.1-6"/>
    <property type="match status" value="1"/>
</dbReference>
<feature type="region of interest" description="Disordered" evidence="12">
    <location>
        <begin position="549"/>
        <end position="587"/>
    </location>
</feature>
<evidence type="ECO:0000313" key="14">
    <source>
        <dbReference type="EMBL" id="MFB9647013.1"/>
    </source>
</evidence>
<accession>A0ABV5T370</accession>
<evidence type="ECO:0000256" key="1">
    <source>
        <dbReference type="ARBA" id="ARBA00006360"/>
    </source>
</evidence>
<evidence type="ECO:0000256" key="11">
    <source>
        <dbReference type="RuleBase" id="RU364063"/>
    </source>
</evidence>
<dbReference type="NCBIfam" id="TIGR02397">
    <property type="entry name" value="dnaX_nterm"/>
    <property type="match status" value="1"/>
</dbReference>
<dbReference type="SUPFAM" id="SSF52540">
    <property type="entry name" value="P-loop containing nucleoside triphosphate hydrolases"/>
    <property type="match status" value="1"/>
</dbReference>
<dbReference type="CDD" id="cd18137">
    <property type="entry name" value="HLD_clamp_pol_III_gamma_tau"/>
    <property type="match status" value="1"/>
</dbReference>
<reference evidence="14 15" key="1">
    <citation type="submission" date="2024-09" db="EMBL/GenBank/DDBJ databases">
        <authorList>
            <person name="Sun Q."/>
            <person name="Mori K."/>
        </authorList>
    </citation>
    <scope>NUCLEOTIDE SEQUENCE [LARGE SCALE GENOMIC DNA]</scope>
    <source>
        <strain evidence="14 15">JCM 1342</strain>
    </source>
</reference>
<dbReference type="InterPro" id="IPR022754">
    <property type="entry name" value="DNA_pol_III_gamma-3"/>
</dbReference>
<evidence type="ECO:0000259" key="13">
    <source>
        <dbReference type="SMART" id="SM00382"/>
    </source>
</evidence>
<sequence length="722" mass="74571">MTTALYRRYRPEAFGEMIGQSQVTEPLMTALRNDRVGHAYLFSGPRGCGKTTSARILARCLNCAQGPTDTPCGVCDSCVELGRDGGGSLDVVEIDAASHNGVDDARDLRERAVFAPARDRFKIFILDEAHMVTPQGFNALLKLVEEPPDHVKFIFATTEPEKVIGTIRSRTHHYPFRLVPPAAMLEYVQTLCETEGVTVEPGVLSLVVRAGGGSPRDTLSLLDQLIAGSEGTLVAYARAVSLLGYTHAELLDEVVDAFGAADPAAAFAAVDRVVQTGQDPRRFVDDLLERLRDLIVIAATGTGAAAVLRGVSAEDLARMTRQAEVFGSLRLSRTADLVVATLDEMTGATSPRLQLELMVARVLAQAAAGVPAVASSAAATPAAAPSPASAPAHPAPAPAAAPPASAPTAPASAPPGPAPETQAPAVPAAPATEFSAPAPASAASAAPASAAPAEATTAPTGPVTLQHMRDAWPEVLARLESASRSSWLIASGARVTALDGDVLTLSFQSQSDVAKFKKLSAGSGPSEDLRQAIVAVLGIRVKYLAKHDSDVGPASGSGSPAPSPSPAPAPEAPRSTTTGSATPRAAAAAPVTEWVVAAIPSDDEAPPADDPEPPVSIAQFAVDDEPEDAAARALVATIAPPREGEVLPARDIAPSIPSEDEDEGDTDAATDVPVPPMIAPPMPTSARPAAGSSQRYGEAVVRQVLGARFVREEPYEPPTRFS</sequence>
<dbReference type="CDD" id="cd00009">
    <property type="entry name" value="AAA"/>
    <property type="match status" value="1"/>
</dbReference>
<evidence type="ECO:0000256" key="4">
    <source>
        <dbReference type="ARBA" id="ARBA00022705"/>
    </source>
</evidence>
<dbReference type="InterPro" id="IPR003593">
    <property type="entry name" value="AAA+_ATPase"/>
</dbReference>
<evidence type="ECO:0000256" key="2">
    <source>
        <dbReference type="ARBA" id="ARBA00022679"/>
    </source>
</evidence>
<feature type="region of interest" description="Disordered" evidence="12">
    <location>
        <begin position="382"/>
        <end position="462"/>
    </location>
</feature>
<comment type="function">
    <text evidence="11">DNA polymerase III is a complex, multichain enzyme responsible for most of the replicative synthesis in bacteria. This DNA polymerase also exhibits 3' to 5' exonuclease activity.</text>
</comment>
<evidence type="ECO:0000256" key="10">
    <source>
        <dbReference type="ARBA" id="ARBA00049244"/>
    </source>
</evidence>
<dbReference type="GO" id="GO:0003887">
    <property type="term" value="F:DNA-directed DNA polymerase activity"/>
    <property type="evidence" value="ECO:0007669"/>
    <property type="project" value="UniProtKB-EC"/>
</dbReference>
<evidence type="ECO:0000256" key="8">
    <source>
        <dbReference type="ARBA" id="ARBA00022840"/>
    </source>
</evidence>
<comment type="subunit">
    <text evidence="11">DNA polymerase III contains a core (composed of alpha, epsilon and theta chains) that associates with a tau subunit. This core dimerizes to form the POLIII' complex. PolIII' associates with the gamma complex (composed of gamma, delta, delta', psi and chi chains) and with the beta chain to form the complete DNA polymerase III complex.</text>
</comment>
<feature type="compositionally biased region" description="Low complexity" evidence="12">
    <location>
        <begin position="572"/>
        <end position="587"/>
    </location>
</feature>
<protein>
    <recommendedName>
        <fullName evidence="11">DNA polymerase III subunit gamma/tau</fullName>
        <ecNumber evidence="11">2.7.7.7</ecNumber>
    </recommendedName>
</protein>
<keyword evidence="9 11" id="KW-0239">DNA-directed DNA polymerase</keyword>
<dbReference type="Gene3D" id="3.40.50.300">
    <property type="entry name" value="P-loop containing nucleotide triphosphate hydrolases"/>
    <property type="match status" value="1"/>
</dbReference>
<evidence type="ECO:0000256" key="3">
    <source>
        <dbReference type="ARBA" id="ARBA00022695"/>
    </source>
</evidence>
<dbReference type="Pfam" id="PF13177">
    <property type="entry name" value="DNA_pol3_delta2"/>
    <property type="match status" value="1"/>
</dbReference>
<dbReference type="Proteomes" id="UP001589611">
    <property type="component" value="Unassembled WGS sequence"/>
</dbReference>
<keyword evidence="5" id="KW-0479">Metal-binding</keyword>
<dbReference type="InterPro" id="IPR008921">
    <property type="entry name" value="DNA_pol3_clamp-load_cplx_C"/>
</dbReference>
<evidence type="ECO:0000256" key="5">
    <source>
        <dbReference type="ARBA" id="ARBA00022723"/>
    </source>
</evidence>
<comment type="caution">
    <text evidence="14">The sequence shown here is derived from an EMBL/GenBank/DDBJ whole genome shotgun (WGS) entry which is preliminary data.</text>
</comment>
<organism evidence="14 15">
    <name type="scientific">Microbacterium terregens</name>
    <dbReference type="NCBI Taxonomy" id="69363"/>
    <lineage>
        <taxon>Bacteria</taxon>
        <taxon>Bacillati</taxon>
        <taxon>Actinomycetota</taxon>
        <taxon>Actinomycetes</taxon>
        <taxon>Micrococcales</taxon>
        <taxon>Microbacteriaceae</taxon>
        <taxon>Microbacterium</taxon>
    </lineage>
</organism>
<feature type="compositionally biased region" description="Acidic residues" evidence="12">
    <location>
        <begin position="658"/>
        <end position="668"/>
    </location>
</feature>
<dbReference type="Gene3D" id="1.20.272.10">
    <property type="match status" value="1"/>
</dbReference>
<feature type="compositionally biased region" description="Pro residues" evidence="12">
    <location>
        <begin position="393"/>
        <end position="405"/>
    </location>
</feature>
<evidence type="ECO:0000256" key="7">
    <source>
        <dbReference type="ARBA" id="ARBA00022833"/>
    </source>
</evidence>
<keyword evidence="15" id="KW-1185">Reference proteome</keyword>
<keyword evidence="2 11" id="KW-0808">Transferase</keyword>
<evidence type="ECO:0000256" key="6">
    <source>
        <dbReference type="ARBA" id="ARBA00022741"/>
    </source>
</evidence>
<dbReference type="RefSeq" id="WP_344714829.1">
    <property type="nucleotide sequence ID" value="NZ_BAAAWH010000001.1"/>
</dbReference>
<dbReference type="EC" id="2.7.7.7" evidence="11"/>
<feature type="compositionally biased region" description="Low complexity" evidence="12">
    <location>
        <begin position="382"/>
        <end position="392"/>
    </location>
</feature>
<keyword evidence="8 11" id="KW-0067">ATP-binding</keyword>
<dbReference type="SMART" id="SM00382">
    <property type="entry name" value="AAA"/>
    <property type="match status" value="1"/>
</dbReference>
<name>A0ABV5T370_9MICO</name>
<dbReference type="SUPFAM" id="SSF48019">
    <property type="entry name" value="post-AAA+ oligomerization domain-like"/>
    <property type="match status" value="1"/>
</dbReference>
<evidence type="ECO:0000256" key="12">
    <source>
        <dbReference type="SAM" id="MobiDB-lite"/>
    </source>
</evidence>
<dbReference type="Pfam" id="PF12169">
    <property type="entry name" value="DNA_pol3_gamma3"/>
    <property type="match status" value="1"/>
</dbReference>
<evidence type="ECO:0000313" key="15">
    <source>
        <dbReference type="Proteomes" id="UP001589611"/>
    </source>
</evidence>
<keyword evidence="4 11" id="KW-0235">DNA replication</keyword>
<dbReference type="InterPro" id="IPR012763">
    <property type="entry name" value="DNA_pol_III_sug/sutau_N"/>
</dbReference>
<dbReference type="PANTHER" id="PTHR11669:SF0">
    <property type="entry name" value="PROTEIN STICHEL-LIKE 2"/>
    <property type="match status" value="1"/>
</dbReference>
<proteinExistence type="inferred from homology"/>
<dbReference type="PANTHER" id="PTHR11669">
    <property type="entry name" value="REPLICATION FACTOR C / DNA POLYMERASE III GAMMA-TAU SUBUNIT"/>
    <property type="match status" value="1"/>
</dbReference>
<feature type="compositionally biased region" description="Pro residues" evidence="12">
    <location>
        <begin position="673"/>
        <end position="683"/>
    </location>
</feature>
<gene>
    <name evidence="11" type="primary">dnaX</name>
    <name evidence="14" type="ORF">ACFFPJ_14535</name>
</gene>
<feature type="region of interest" description="Disordered" evidence="12">
    <location>
        <begin position="641"/>
        <end position="694"/>
    </location>
</feature>
<keyword evidence="7" id="KW-0862">Zinc</keyword>
<keyword evidence="3 11" id="KW-0548">Nucleotidyltransferase</keyword>
<dbReference type="Gene3D" id="1.10.8.60">
    <property type="match status" value="1"/>
</dbReference>
<dbReference type="Pfam" id="PF22608">
    <property type="entry name" value="DNAX_ATPase_lid"/>
    <property type="match status" value="1"/>
</dbReference>
<feature type="compositionally biased region" description="Low complexity" evidence="12">
    <location>
        <begin position="419"/>
        <end position="460"/>
    </location>
</feature>
<feature type="compositionally biased region" description="Pro residues" evidence="12">
    <location>
        <begin position="561"/>
        <end position="571"/>
    </location>
</feature>
<feature type="domain" description="AAA+ ATPase" evidence="13">
    <location>
        <begin position="36"/>
        <end position="180"/>
    </location>
</feature>
<keyword evidence="6 11" id="KW-0547">Nucleotide-binding</keyword>
<comment type="catalytic activity">
    <reaction evidence="10 11">
        <text>DNA(n) + a 2'-deoxyribonucleoside 5'-triphosphate = DNA(n+1) + diphosphate</text>
        <dbReference type="Rhea" id="RHEA:22508"/>
        <dbReference type="Rhea" id="RHEA-COMP:17339"/>
        <dbReference type="Rhea" id="RHEA-COMP:17340"/>
        <dbReference type="ChEBI" id="CHEBI:33019"/>
        <dbReference type="ChEBI" id="CHEBI:61560"/>
        <dbReference type="ChEBI" id="CHEBI:173112"/>
        <dbReference type="EC" id="2.7.7.7"/>
    </reaction>
</comment>